<dbReference type="InterPro" id="IPR049468">
    <property type="entry name" value="Restrct_endonuc-II-like_dom"/>
</dbReference>
<gene>
    <name evidence="2" type="ORF">BN85300330</name>
</gene>
<sequence>MAFKRNKLLDDLLKLREELRIKHTTGIKVPSICSDDALLEMSNEHPLKESDFLAIQGLDSNFIEVYAIDFLSVIKKHNSEKSKTVKLSKEAYKVLDHYKDRLSNISRTNPNLYMGRIDQIRSFDLAFEEIKEELYHFVSSKKNQLTLPLKESEYKHLVVLHRELLKDYKETGGYHLYVAYPYVTGIFKKDNFTIKAPLCYIPVTLTRNKQTFTIDRDLSKDITLNRDLLLAASKIAKNQVDFDMPFIDNISKKTLSEIILPFYNNHGIELKIDDFNPFMPFVNERKESFFKRKKGIFEVLPYVTLGRYHLYSSMIQKDMAQILNDKKYNDLLEGLIDEKNLDAPEKPTDTTLSKKDINEKNITYINPLNFSQEKVIELINSEKKMVIWGPPGTGKSQVITSLIASSVLKGENVLVVSEKKVALEVIYNRLEEAKKYTMFLDDVSNKQPFYEKLSHMIDHNPPKRTKNNDTYKLEEQIDQLNETFNQSIRLLYQDKLGHKEVYHFYERYLKDKDINLALTPKIVLELFKEGLKKPTFLELDQIEQTFDKDSKLKEYIDYHRYLIKYPWFLTLETKISRSSKMEFNDLYQTILSYHEEKVGSRYFKKRRLKRAFIKENQTKLSYLTNKKNQDKKLIKAFESDLGFVTYVKEMMNKLNKLRTVYLGFNKKEVRFLHLFVADSRLKELSDTHKLRTYLFDAYYTGYLENLKALNQKYLYIFDDYEKRINELRVLIEEKRQVSLESFVMSLYQNALKLSNTKRIMDIKRILEADKKPSMKAFFDVFHLELTSNIKVWLLTPEVVSALLPLQTGLFDLVIFDEASQLYVERGIPAIYRAKKVVIAGDPKQLRPSSLGVGRIEEDDDLDDGELLKDITIDAKSLLDLARYRYKETLLNYHYRSKYEELILFSNHAFYDSKLIVSPNVETPKKPPIEYVYAKDGSFINKRNPIEAKEVITLLKKILKEKEPEETIGIITFNSTQRDVISDLIDEELFKGNGYQKLLEKEVYRKSDQEDQSLFVKNIENVQGDERDIIIFSMGYAKDDKGVVKRRFGWLNHEGGQNRLNVAITRAKKKIYFVSSLYPEELKVDDLSGKGPKLLKDFMRYCYYISTGKKELAKEVLLQLSSSESSTKVVIEKRMTEEIKARVEKLGYIVEHDLGIGQFKLDLAIKDPVENKYVLGVICDLDENPSNARLSLLHHEKFLESRGWQTVRIFHSNWYEDQNKELKRIKDKLKSI</sequence>
<name>U4KSI9_9MOLU</name>
<dbReference type="PROSITE" id="PS50967">
    <property type="entry name" value="HRDC"/>
    <property type="match status" value="1"/>
</dbReference>
<dbReference type="PANTHER" id="PTHR10887:SF530">
    <property type="entry name" value="SUPERFAMILY I DNA HELICASES"/>
    <property type="match status" value="1"/>
</dbReference>
<dbReference type="PANTHER" id="PTHR10887">
    <property type="entry name" value="DNA2/NAM7 HELICASE FAMILY"/>
    <property type="match status" value="1"/>
</dbReference>
<reference evidence="2 3" key="1">
    <citation type="journal article" date="2013" name="J. Mol. Microbiol. Biotechnol.">
        <title>Analysis of the Complete Genomes of Acholeplasma brassicae , A. palmae and A. laidlawii and Their Comparison to the Obligate Parasites from ' Candidatus Phytoplasma'.</title>
        <authorList>
            <person name="Kube M."/>
            <person name="Siewert C."/>
            <person name="Migdoll A.M."/>
            <person name="Duduk B."/>
            <person name="Holz S."/>
            <person name="Rabus R."/>
            <person name="Seemuller E."/>
            <person name="Mitrovic J."/>
            <person name="Muller I."/>
            <person name="Buttner C."/>
            <person name="Reinhardt R."/>
        </authorList>
    </citation>
    <scope>NUCLEOTIDE SEQUENCE [LARGE SCALE GENOMIC DNA]</scope>
    <source>
        <strain evidence="3">0502</strain>
    </source>
</reference>
<dbReference type="AlphaFoldDB" id="U4KSI9"/>
<dbReference type="OrthoDB" id="9757917at2"/>
<dbReference type="GO" id="GO:0000166">
    <property type="term" value="F:nucleotide binding"/>
    <property type="evidence" value="ECO:0007669"/>
    <property type="project" value="InterPro"/>
</dbReference>
<accession>U4KSI9</accession>
<dbReference type="GO" id="GO:0003676">
    <property type="term" value="F:nucleic acid binding"/>
    <property type="evidence" value="ECO:0007669"/>
    <property type="project" value="InterPro"/>
</dbReference>
<dbReference type="InterPro" id="IPR041679">
    <property type="entry name" value="DNA2/NAM7-like_C"/>
</dbReference>
<evidence type="ECO:0000259" key="1">
    <source>
        <dbReference type="PROSITE" id="PS50967"/>
    </source>
</evidence>
<evidence type="ECO:0000313" key="3">
    <source>
        <dbReference type="Proteomes" id="UP000032737"/>
    </source>
</evidence>
<dbReference type="Gene3D" id="3.40.50.300">
    <property type="entry name" value="P-loop containing nucleotide triphosphate hydrolases"/>
    <property type="match status" value="3"/>
</dbReference>
<dbReference type="Pfam" id="PF13087">
    <property type="entry name" value="AAA_12"/>
    <property type="match status" value="1"/>
</dbReference>
<dbReference type="InterPro" id="IPR027417">
    <property type="entry name" value="P-loop_NTPase"/>
</dbReference>
<dbReference type="InterPro" id="IPR041677">
    <property type="entry name" value="DNA2/NAM7_AAA_11"/>
</dbReference>
<dbReference type="InterPro" id="IPR047187">
    <property type="entry name" value="SF1_C_Upf1"/>
</dbReference>
<dbReference type="InterPro" id="IPR044876">
    <property type="entry name" value="HRDC_dom_sf"/>
</dbReference>
<dbReference type="GO" id="GO:0004386">
    <property type="term" value="F:helicase activity"/>
    <property type="evidence" value="ECO:0007669"/>
    <property type="project" value="UniProtKB-KW"/>
</dbReference>
<dbReference type="InterPro" id="IPR045055">
    <property type="entry name" value="DNA2/NAM7-like"/>
</dbReference>
<feature type="domain" description="HRDC" evidence="1">
    <location>
        <begin position="2"/>
        <end position="84"/>
    </location>
</feature>
<organism evidence="2 3">
    <name type="scientific">Acholeplasma brassicae</name>
    <dbReference type="NCBI Taxonomy" id="61635"/>
    <lineage>
        <taxon>Bacteria</taxon>
        <taxon>Bacillati</taxon>
        <taxon>Mycoplasmatota</taxon>
        <taxon>Mollicutes</taxon>
        <taxon>Acholeplasmatales</taxon>
        <taxon>Acholeplasmataceae</taxon>
        <taxon>Acholeplasma</taxon>
    </lineage>
</organism>
<keyword evidence="2" id="KW-0347">Helicase</keyword>
<dbReference type="Pfam" id="PF13195">
    <property type="entry name" value="DUF4011"/>
    <property type="match status" value="1"/>
</dbReference>
<keyword evidence="3" id="KW-1185">Reference proteome</keyword>
<dbReference type="EMBL" id="FO681348">
    <property type="protein sequence ID" value="CCV65054.1"/>
    <property type="molecule type" value="Genomic_DNA"/>
</dbReference>
<dbReference type="Pfam" id="PF13086">
    <property type="entry name" value="AAA_11"/>
    <property type="match status" value="2"/>
</dbReference>
<dbReference type="SUPFAM" id="SSF47819">
    <property type="entry name" value="HRDC-like"/>
    <property type="match status" value="1"/>
</dbReference>
<dbReference type="HOGENOM" id="CLU_000788_4_0_14"/>
<dbReference type="InterPro" id="IPR010997">
    <property type="entry name" value="HRDC-like_sf"/>
</dbReference>
<dbReference type="KEGG" id="abra:BN85300330"/>
<dbReference type="SUPFAM" id="SSF52540">
    <property type="entry name" value="P-loop containing nucleoside triphosphate hydrolases"/>
    <property type="match status" value="1"/>
</dbReference>
<dbReference type="RefSeq" id="WP_030003928.1">
    <property type="nucleotide sequence ID" value="NC_022549.1"/>
</dbReference>
<dbReference type="Pfam" id="PF00570">
    <property type="entry name" value="HRDC"/>
    <property type="match status" value="1"/>
</dbReference>
<dbReference type="InterPro" id="IPR002121">
    <property type="entry name" value="HRDC_dom"/>
</dbReference>
<dbReference type="Proteomes" id="UP000032737">
    <property type="component" value="Chromosome"/>
</dbReference>
<dbReference type="STRING" id="61635.BN85300330"/>
<keyword evidence="2" id="KW-0378">Hydrolase</keyword>
<keyword evidence="2" id="KW-0547">Nucleotide-binding</keyword>
<dbReference type="CDD" id="cd18808">
    <property type="entry name" value="SF1_C_Upf1"/>
    <property type="match status" value="1"/>
</dbReference>
<keyword evidence="2" id="KW-0067">ATP-binding</keyword>
<dbReference type="Gene3D" id="1.10.150.80">
    <property type="entry name" value="HRDC domain"/>
    <property type="match status" value="1"/>
</dbReference>
<protein>
    <submittedName>
        <fullName evidence="2">Putative helicase</fullName>
    </submittedName>
</protein>
<proteinExistence type="predicted"/>
<dbReference type="InterPro" id="IPR025103">
    <property type="entry name" value="DUF4011"/>
</dbReference>
<dbReference type="Pfam" id="PF18741">
    <property type="entry name" value="MTES_1575"/>
    <property type="match status" value="1"/>
</dbReference>
<evidence type="ECO:0000313" key="2">
    <source>
        <dbReference type="EMBL" id="CCV65054.1"/>
    </source>
</evidence>